<evidence type="ECO:0000256" key="1">
    <source>
        <dbReference type="SAM" id="Phobius"/>
    </source>
</evidence>
<feature type="transmembrane region" description="Helical" evidence="1">
    <location>
        <begin position="129"/>
        <end position="148"/>
    </location>
</feature>
<protein>
    <submittedName>
        <fullName evidence="2">ABC transporter permease</fullName>
    </submittedName>
</protein>
<feature type="transmembrane region" description="Helical" evidence="1">
    <location>
        <begin position="253"/>
        <end position="272"/>
    </location>
</feature>
<proteinExistence type="predicted"/>
<dbReference type="GO" id="GO:0016020">
    <property type="term" value="C:membrane"/>
    <property type="evidence" value="ECO:0007669"/>
    <property type="project" value="InterPro"/>
</dbReference>
<feature type="transmembrane region" description="Helical" evidence="1">
    <location>
        <begin position="292"/>
        <end position="309"/>
    </location>
</feature>
<keyword evidence="1" id="KW-0472">Membrane</keyword>
<name>A0A934P988_9STRE</name>
<dbReference type="PIRSF" id="PIRSF037259">
    <property type="entry name" value="EcsB_ABC"/>
    <property type="match status" value="1"/>
</dbReference>
<keyword evidence="1" id="KW-0812">Transmembrane</keyword>
<reference evidence="2 3" key="1">
    <citation type="journal article" date="2021" name="Int. J. Syst. Evol. Microbiol.">
        <title>Streptococcus vicugnae sp. nov., isolated from faeces of alpacas (Vicugna pacos) and cattle (Bos taurus), Streptococcus zalophi sp. nov., and Streptococcus pacificus sp. nov., isolated from respiratory tract of California sea lions (Zalophus californianus).</title>
        <authorList>
            <person name="Volokhov D.V."/>
            <person name="Zagorodnyaya T.A."/>
            <person name="Shen Z."/>
            <person name="Blom J."/>
            <person name="Furtak V.A."/>
            <person name="Eisenberg T."/>
            <person name="Fan P."/>
            <person name="Jeong K.C."/>
            <person name="Gao Y."/>
            <person name="Zhang S."/>
            <person name="Amselle M."/>
        </authorList>
    </citation>
    <scope>NUCLEOTIDE SEQUENCE [LARGE SCALE GENOMIC DNA]</scope>
    <source>
        <strain evidence="3">CSL7508-lung</strain>
    </source>
</reference>
<dbReference type="EMBL" id="JAENBP010000001">
    <property type="protein sequence ID" value="MBJ8349250.1"/>
    <property type="molecule type" value="Genomic_DNA"/>
</dbReference>
<evidence type="ECO:0000313" key="3">
    <source>
        <dbReference type="Proteomes" id="UP000644875"/>
    </source>
</evidence>
<feature type="transmembrane region" description="Helical" evidence="1">
    <location>
        <begin position="229"/>
        <end position="247"/>
    </location>
</feature>
<evidence type="ECO:0000313" key="2">
    <source>
        <dbReference type="EMBL" id="MBJ8349250.1"/>
    </source>
</evidence>
<keyword evidence="1" id="KW-1133">Transmembrane helix</keyword>
<dbReference type="Pfam" id="PF05975">
    <property type="entry name" value="EcsB"/>
    <property type="match status" value="1"/>
</dbReference>
<feature type="transmembrane region" description="Helical" evidence="1">
    <location>
        <begin position="315"/>
        <end position="335"/>
    </location>
</feature>
<keyword evidence="3" id="KW-1185">Reference proteome</keyword>
<dbReference type="Proteomes" id="UP000644875">
    <property type="component" value="Unassembled WGS sequence"/>
</dbReference>
<accession>A0A934P988</accession>
<feature type="transmembrane region" description="Helical" evidence="1">
    <location>
        <begin position="100"/>
        <end position="123"/>
    </location>
</feature>
<sequence>MEQLFYNRRRDFLEKTSKYLRYVLNDHFVLVLLVLLGFMLVQYRYLLDHFPENPLGIWIVIGLILIISLGLGSIATYVEPADKQFLIVKEDEILVIIHKAMIRAFIFWGAVQLFVLFLLVPIFLALGFIYLHLGIIGLVLLAIKYVIFQKKASQFFKQEHLDWDKLITYELKRKQSILKFYSLFTTVKGLTTSVKRRSYLDGLLNKTPKHHEKTWFYLFVRAFLRSGDYLGLAVRLIILSMMSLLFISNPTISVGLAILFNYLLLFQLLTIFHHFDYHYLTTIYPIDSSLKVQNMIVFLRGLALILLVIELPFSSSVLGAFLLIGSSLLMSELYLRYKVKQMID</sequence>
<dbReference type="InterPro" id="IPR010288">
    <property type="entry name" value="EcsB_ABC"/>
</dbReference>
<gene>
    <name evidence="2" type="ORF">JHK64_01225</name>
</gene>
<feature type="transmembrane region" description="Helical" evidence="1">
    <location>
        <begin position="20"/>
        <end position="43"/>
    </location>
</feature>
<comment type="caution">
    <text evidence="2">The sequence shown here is derived from an EMBL/GenBank/DDBJ whole genome shotgun (WGS) entry which is preliminary data.</text>
</comment>
<dbReference type="AlphaFoldDB" id="A0A934P988"/>
<feature type="transmembrane region" description="Helical" evidence="1">
    <location>
        <begin position="55"/>
        <end position="79"/>
    </location>
</feature>
<organism evidence="2 3">
    <name type="scientific">Streptococcus zalophi</name>
    <dbReference type="NCBI Taxonomy" id="640031"/>
    <lineage>
        <taxon>Bacteria</taxon>
        <taxon>Bacillati</taxon>
        <taxon>Bacillota</taxon>
        <taxon>Bacilli</taxon>
        <taxon>Lactobacillales</taxon>
        <taxon>Streptococcaceae</taxon>
        <taxon>Streptococcus</taxon>
    </lineage>
</organism>
<dbReference type="RefSeq" id="WP_199567175.1">
    <property type="nucleotide sequence ID" value="NZ_JAENBP010000001.1"/>
</dbReference>